<dbReference type="EMBL" id="LQIR01000067">
    <property type="protein sequence ID" value="KUI07799.1"/>
    <property type="molecule type" value="Genomic_DNA"/>
</dbReference>
<evidence type="ECO:0000313" key="2">
    <source>
        <dbReference type="EMBL" id="KUI07799.1"/>
    </source>
</evidence>
<proteinExistence type="predicted"/>
<accession>A0A101A0N6</accession>
<evidence type="ECO:0000313" key="3">
    <source>
        <dbReference type="Proteomes" id="UP000053707"/>
    </source>
</evidence>
<evidence type="ECO:0000256" key="1">
    <source>
        <dbReference type="SAM" id="Phobius"/>
    </source>
</evidence>
<keyword evidence="3" id="KW-1185">Reference proteome</keyword>
<dbReference type="Proteomes" id="UP000053707">
    <property type="component" value="Unassembled WGS sequence"/>
</dbReference>
<keyword evidence="1" id="KW-0472">Membrane</keyword>
<comment type="caution">
    <text evidence="2">The sequence shown here is derived from an EMBL/GenBank/DDBJ whole genome shotgun (WGS) entry which is preliminary data.</text>
</comment>
<protein>
    <submittedName>
        <fullName evidence="2">Lumazine-binding protein</fullName>
    </submittedName>
</protein>
<reference evidence="2 3" key="1">
    <citation type="submission" date="2016-01" db="EMBL/GenBank/DDBJ databases">
        <authorList>
            <consortium name="TB Trials Study Group"/>
            <person name="Sutton G."/>
            <person name="Brinkac L."/>
            <person name="Sanka R."/>
            <person name="Adams M."/>
            <person name="Lau E.L."/>
            <person name="Macaden R."/>
            <person name="Grewal H.M.S."/>
        </authorList>
    </citation>
    <scope>NUCLEOTIDE SEQUENCE [LARGE SCALE GENOMIC DNA]</scope>
    <source>
        <strain evidence="2 3">IS-1744</strain>
    </source>
</reference>
<keyword evidence="1" id="KW-0812">Transmembrane</keyword>
<feature type="transmembrane region" description="Helical" evidence="1">
    <location>
        <begin position="20"/>
        <end position="41"/>
    </location>
</feature>
<keyword evidence="1" id="KW-1133">Transmembrane helix</keyword>
<sequence>MAQSPPESGDTAGDRPTAAPFLIGLTIFVLVVIVIGLLNLFDGEQESADQQVARAAVGQNDALQRQNYSDYRAYTCPEQAGTEAHVLAAQRDSVAQRGERFVDDVTEVAVTGDRATAKVTYHFDKAPDDKKIVEMSFVRGGDAWKVCSPGPR</sequence>
<name>A0A101A0N6_9MYCO</name>
<gene>
    <name evidence="2" type="ORF">AU192_10055</name>
</gene>
<organism evidence="2 3">
    <name type="scientific">Mycobacterium lehmannii</name>
    <dbReference type="NCBI Taxonomy" id="2048550"/>
    <lineage>
        <taxon>Bacteria</taxon>
        <taxon>Bacillati</taxon>
        <taxon>Actinomycetota</taxon>
        <taxon>Actinomycetes</taxon>
        <taxon>Mycobacteriales</taxon>
        <taxon>Mycobacteriaceae</taxon>
        <taxon>Mycobacterium</taxon>
    </lineage>
</organism>
<dbReference type="AlphaFoldDB" id="A0A101A0N6"/>